<dbReference type="RefSeq" id="XP_046069362.1">
    <property type="nucleotide sequence ID" value="XM_046216679.1"/>
</dbReference>
<name>A0AAD4KR14_9EURO</name>
<proteinExistence type="predicted"/>
<reference evidence="1" key="1">
    <citation type="submission" date="2021-12" db="EMBL/GenBank/DDBJ databases">
        <title>Convergent genome expansion in fungi linked to evolution of root-endophyte symbiosis.</title>
        <authorList>
            <consortium name="DOE Joint Genome Institute"/>
            <person name="Ke Y.-H."/>
            <person name="Bonito G."/>
            <person name="Liao H.-L."/>
            <person name="Looney B."/>
            <person name="Rojas-Flechas A."/>
            <person name="Nash J."/>
            <person name="Hameed K."/>
            <person name="Schadt C."/>
            <person name="Martin F."/>
            <person name="Crous P.W."/>
            <person name="Miettinen O."/>
            <person name="Magnuson J.K."/>
            <person name="Labbe J."/>
            <person name="Jacobson D."/>
            <person name="Doktycz M.J."/>
            <person name="Veneault-Fourrey C."/>
            <person name="Kuo A."/>
            <person name="Mondo S."/>
            <person name="Calhoun S."/>
            <person name="Riley R."/>
            <person name="Ohm R."/>
            <person name="LaButti K."/>
            <person name="Andreopoulos B."/>
            <person name="Pangilinan J."/>
            <person name="Nolan M."/>
            <person name="Tritt A."/>
            <person name="Clum A."/>
            <person name="Lipzen A."/>
            <person name="Daum C."/>
            <person name="Barry K."/>
            <person name="Grigoriev I.V."/>
            <person name="Vilgalys R."/>
        </authorList>
    </citation>
    <scope>NUCLEOTIDE SEQUENCE</scope>
    <source>
        <strain evidence="1">PMI_201</strain>
    </source>
</reference>
<evidence type="ECO:0000313" key="1">
    <source>
        <dbReference type="EMBL" id="KAH8693692.1"/>
    </source>
</evidence>
<dbReference type="Proteomes" id="UP001201262">
    <property type="component" value="Unassembled WGS sequence"/>
</dbReference>
<keyword evidence="2" id="KW-1185">Reference proteome</keyword>
<dbReference type="GeneID" id="70246966"/>
<gene>
    <name evidence="1" type="ORF">BGW36DRAFT_383529</name>
</gene>
<comment type="caution">
    <text evidence="1">The sequence shown here is derived from an EMBL/GenBank/DDBJ whole genome shotgun (WGS) entry which is preliminary data.</text>
</comment>
<evidence type="ECO:0000313" key="2">
    <source>
        <dbReference type="Proteomes" id="UP001201262"/>
    </source>
</evidence>
<accession>A0AAD4KR14</accession>
<protein>
    <submittedName>
        <fullName evidence="1">Uncharacterized protein</fullName>
    </submittedName>
</protein>
<dbReference type="AlphaFoldDB" id="A0AAD4KR14"/>
<dbReference type="EMBL" id="JAJTJA010000009">
    <property type="protein sequence ID" value="KAH8693692.1"/>
    <property type="molecule type" value="Genomic_DNA"/>
</dbReference>
<sequence>MKHSMVRVREGVIRLHRVSESLEGENLQRYKREQPVIDSEGQLFGKVATEEVLEPCN</sequence>
<organism evidence="1 2">
    <name type="scientific">Talaromyces proteolyticus</name>
    <dbReference type="NCBI Taxonomy" id="1131652"/>
    <lineage>
        <taxon>Eukaryota</taxon>
        <taxon>Fungi</taxon>
        <taxon>Dikarya</taxon>
        <taxon>Ascomycota</taxon>
        <taxon>Pezizomycotina</taxon>
        <taxon>Eurotiomycetes</taxon>
        <taxon>Eurotiomycetidae</taxon>
        <taxon>Eurotiales</taxon>
        <taxon>Trichocomaceae</taxon>
        <taxon>Talaromyces</taxon>
        <taxon>Talaromyces sect. Bacilispori</taxon>
    </lineage>
</organism>